<accession>A0A8J3GUB2</accession>
<keyword evidence="2" id="KW-0732">Signal</keyword>
<evidence type="ECO:0000256" key="2">
    <source>
        <dbReference type="SAM" id="SignalP"/>
    </source>
</evidence>
<dbReference type="RefSeq" id="WP_189678431.1">
    <property type="nucleotide sequence ID" value="NZ_BNCJ01000001.1"/>
</dbReference>
<dbReference type="EMBL" id="BNCJ01000001">
    <property type="protein sequence ID" value="GHF36063.1"/>
    <property type="molecule type" value="Genomic_DNA"/>
</dbReference>
<evidence type="ECO:0000313" key="3">
    <source>
        <dbReference type="EMBL" id="GHF36063.1"/>
    </source>
</evidence>
<reference evidence="3" key="1">
    <citation type="journal article" date="2014" name="Int. J. Syst. Evol. Microbiol.">
        <title>Complete genome sequence of Corynebacterium casei LMG S-19264T (=DSM 44701T), isolated from a smear-ripened cheese.</title>
        <authorList>
            <consortium name="US DOE Joint Genome Institute (JGI-PGF)"/>
            <person name="Walter F."/>
            <person name="Albersmeier A."/>
            <person name="Kalinowski J."/>
            <person name="Ruckert C."/>
        </authorList>
    </citation>
    <scope>NUCLEOTIDE SEQUENCE</scope>
    <source>
        <strain evidence="3">KCTC 42650</strain>
    </source>
</reference>
<evidence type="ECO:0008006" key="5">
    <source>
        <dbReference type="Google" id="ProtNLM"/>
    </source>
</evidence>
<keyword evidence="1" id="KW-0472">Membrane</keyword>
<proteinExistence type="predicted"/>
<gene>
    <name evidence="3" type="ORF">GCM10017056_04780</name>
</gene>
<feature type="chain" id="PRO_5035239202" description="VPLPA-CTERM sorting domain-containing protein" evidence="2">
    <location>
        <begin position="25"/>
        <end position="160"/>
    </location>
</feature>
<evidence type="ECO:0000313" key="4">
    <source>
        <dbReference type="Proteomes" id="UP000626220"/>
    </source>
</evidence>
<dbReference type="NCBIfam" id="TIGR03370">
    <property type="entry name" value="VPLPA-CTERM"/>
    <property type="match status" value="1"/>
</dbReference>
<name>A0A8J3GUB2_9RHOB</name>
<keyword evidence="1" id="KW-0812">Transmembrane</keyword>
<organism evidence="3 4">
    <name type="scientific">Seohaeicola zhoushanensis</name>
    <dbReference type="NCBI Taxonomy" id="1569283"/>
    <lineage>
        <taxon>Bacteria</taxon>
        <taxon>Pseudomonadati</taxon>
        <taxon>Pseudomonadota</taxon>
        <taxon>Alphaproteobacteria</taxon>
        <taxon>Rhodobacterales</taxon>
        <taxon>Roseobacteraceae</taxon>
        <taxon>Seohaeicola</taxon>
    </lineage>
</organism>
<reference evidence="3" key="2">
    <citation type="submission" date="2020-09" db="EMBL/GenBank/DDBJ databases">
        <authorList>
            <person name="Sun Q."/>
            <person name="Kim S."/>
        </authorList>
    </citation>
    <scope>NUCLEOTIDE SEQUENCE</scope>
    <source>
        <strain evidence="3">KCTC 42650</strain>
    </source>
</reference>
<sequence length="160" mass="16690">MKGIHTALAAGTFALAMSATSASAVVVSYAGHDYDVTSLYGTFKDMDDLLQSQVWWGNQEMARAFADLVGTSLGTPNRGGDAGPYFAFDVPETGEDFAVGWYIPSIAVRNVSANPQFVDANATYAVAERIGEVPLPAGGLLLVSGIAALAAASRRRKGQA</sequence>
<keyword evidence="4" id="KW-1185">Reference proteome</keyword>
<dbReference type="InterPro" id="IPR022472">
    <property type="entry name" value="VPLPA-CTERM"/>
</dbReference>
<comment type="caution">
    <text evidence="3">The sequence shown here is derived from an EMBL/GenBank/DDBJ whole genome shotgun (WGS) entry which is preliminary data.</text>
</comment>
<keyword evidence="1" id="KW-1133">Transmembrane helix</keyword>
<feature type="transmembrane region" description="Helical" evidence="1">
    <location>
        <begin position="133"/>
        <end position="152"/>
    </location>
</feature>
<evidence type="ECO:0000256" key="1">
    <source>
        <dbReference type="SAM" id="Phobius"/>
    </source>
</evidence>
<protein>
    <recommendedName>
        <fullName evidence="5">VPLPA-CTERM sorting domain-containing protein</fullName>
    </recommendedName>
</protein>
<dbReference type="Proteomes" id="UP000626220">
    <property type="component" value="Unassembled WGS sequence"/>
</dbReference>
<dbReference type="AlphaFoldDB" id="A0A8J3GUB2"/>
<feature type="signal peptide" evidence="2">
    <location>
        <begin position="1"/>
        <end position="24"/>
    </location>
</feature>